<feature type="transmembrane region" description="Helical" evidence="9">
    <location>
        <begin position="264"/>
        <end position="282"/>
    </location>
</feature>
<evidence type="ECO:0000256" key="6">
    <source>
        <dbReference type="ARBA" id="ARBA00023170"/>
    </source>
</evidence>
<keyword evidence="3 9" id="KW-1133">Transmembrane helix</keyword>
<dbReference type="GO" id="GO:0009897">
    <property type="term" value="C:external side of plasma membrane"/>
    <property type="evidence" value="ECO:0007669"/>
    <property type="project" value="TreeGrafter"/>
</dbReference>
<dbReference type="GO" id="GO:0006955">
    <property type="term" value="P:immune response"/>
    <property type="evidence" value="ECO:0007669"/>
    <property type="project" value="TreeGrafter"/>
</dbReference>
<comment type="caution">
    <text evidence="11">The sequence shown here is derived from an EMBL/GenBank/DDBJ whole genome shotgun (WGS) entry which is preliminary data.</text>
</comment>
<keyword evidence="12" id="KW-1185">Reference proteome</keyword>
<protein>
    <recommendedName>
        <fullName evidence="10">G-protein coupled receptors family 1 profile domain-containing protein</fullName>
    </recommendedName>
</protein>
<feature type="transmembrane region" description="Helical" evidence="9">
    <location>
        <begin position="196"/>
        <end position="214"/>
    </location>
</feature>
<evidence type="ECO:0000256" key="4">
    <source>
        <dbReference type="ARBA" id="ARBA00023040"/>
    </source>
</evidence>
<comment type="subcellular location">
    <subcellularLocation>
        <location evidence="1">Membrane</location>
    </subcellularLocation>
</comment>
<evidence type="ECO:0000256" key="5">
    <source>
        <dbReference type="ARBA" id="ARBA00023136"/>
    </source>
</evidence>
<evidence type="ECO:0000256" key="3">
    <source>
        <dbReference type="ARBA" id="ARBA00022989"/>
    </source>
</evidence>
<dbReference type="PANTHER" id="PTHR10489:SF944">
    <property type="entry name" value="C-C CHEMOKINE RECEPTOR TYPE 8-LIKE"/>
    <property type="match status" value="1"/>
</dbReference>
<evidence type="ECO:0000256" key="8">
    <source>
        <dbReference type="RuleBase" id="RU000688"/>
    </source>
</evidence>
<dbReference type="InterPro" id="IPR000276">
    <property type="entry name" value="GPCR_Rhodpsn"/>
</dbReference>
<dbReference type="EMBL" id="JAAKFY010000003">
    <property type="protein sequence ID" value="KAF3859776.1"/>
    <property type="molecule type" value="Genomic_DNA"/>
</dbReference>
<dbReference type="GO" id="GO:0060326">
    <property type="term" value="P:cell chemotaxis"/>
    <property type="evidence" value="ECO:0007669"/>
    <property type="project" value="TreeGrafter"/>
</dbReference>
<keyword evidence="6 8" id="KW-0675">Receptor</keyword>
<keyword evidence="4 8" id="KW-0297">G-protein coupled receptor</keyword>
<evidence type="ECO:0000256" key="2">
    <source>
        <dbReference type="ARBA" id="ARBA00022692"/>
    </source>
</evidence>
<dbReference type="PANTHER" id="PTHR10489">
    <property type="entry name" value="CELL ADHESION MOLECULE"/>
    <property type="match status" value="1"/>
</dbReference>
<name>A0A7J5ZDR8_DISMA</name>
<dbReference type="GO" id="GO:0019957">
    <property type="term" value="F:C-C chemokine binding"/>
    <property type="evidence" value="ECO:0007669"/>
    <property type="project" value="TreeGrafter"/>
</dbReference>
<evidence type="ECO:0000256" key="7">
    <source>
        <dbReference type="ARBA" id="ARBA00023224"/>
    </source>
</evidence>
<dbReference type="GO" id="GO:0007204">
    <property type="term" value="P:positive regulation of cytosolic calcium ion concentration"/>
    <property type="evidence" value="ECO:0007669"/>
    <property type="project" value="TreeGrafter"/>
</dbReference>
<gene>
    <name evidence="11" type="ORF">F7725_022175</name>
</gene>
<feature type="transmembrane region" description="Helical" evidence="9">
    <location>
        <begin position="35"/>
        <end position="56"/>
    </location>
</feature>
<dbReference type="GO" id="GO:0019722">
    <property type="term" value="P:calcium-mediated signaling"/>
    <property type="evidence" value="ECO:0007669"/>
    <property type="project" value="TreeGrafter"/>
</dbReference>
<keyword evidence="2 8" id="KW-0812">Transmembrane</keyword>
<dbReference type="Proteomes" id="UP000518266">
    <property type="component" value="Unassembled WGS sequence"/>
</dbReference>
<dbReference type="PROSITE" id="PS00237">
    <property type="entry name" value="G_PROTEIN_RECEP_F1_1"/>
    <property type="match status" value="1"/>
</dbReference>
<evidence type="ECO:0000313" key="11">
    <source>
        <dbReference type="EMBL" id="KAF3859776.1"/>
    </source>
</evidence>
<keyword evidence="5 9" id="KW-0472">Membrane</keyword>
<accession>A0A7J5ZDR8</accession>
<dbReference type="AlphaFoldDB" id="A0A7J5ZDR8"/>
<comment type="similarity">
    <text evidence="8">Belongs to the G-protein coupled receptor 1 family.</text>
</comment>
<dbReference type="SUPFAM" id="SSF81321">
    <property type="entry name" value="Family A G protein-coupled receptor-like"/>
    <property type="match status" value="2"/>
</dbReference>
<reference evidence="11 12" key="1">
    <citation type="submission" date="2020-03" db="EMBL/GenBank/DDBJ databases">
        <title>Dissostichus mawsoni Genome sequencing and assembly.</title>
        <authorList>
            <person name="Park H."/>
        </authorList>
    </citation>
    <scope>NUCLEOTIDE SEQUENCE [LARGE SCALE GENOMIC DNA]</scope>
    <source>
        <strain evidence="11">DM0001</strain>
        <tissue evidence="11">Muscle</tissue>
    </source>
</reference>
<dbReference type="OrthoDB" id="5981253at2759"/>
<evidence type="ECO:0000256" key="9">
    <source>
        <dbReference type="SAM" id="Phobius"/>
    </source>
</evidence>
<feature type="domain" description="G-protein coupled receptors family 1 profile" evidence="10">
    <location>
        <begin position="47"/>
        <end position="354"/>
    </location>
</feature>
<evidence type="ECO:0000256" key="1">
    <source>
        <dbReference type="ARBA" id="ARBA00004370"/>
    </source>
</evidence>
<dbReference type="InterPro" id="IPR050119">
    <property type="entry name" value="CCR1-9-like"/>
</dbReference>
<dbReference type="PROSITE" id="PS50262">
    <property type="entry name" value="G_PROTEIN_RECEP_F1_2"/>
    <property type="match status" value="1"/>
</dbReference>
<feature type="transmembrane region" description="Helical" evidence="9">
    <location>
        <begin position="147"/>
        <end position="166"/>
    </location>
</feature>
<organism evidence="11 12">
    <name type="scientific">Dissostichus mawsoni</name>
    <name type="common">Antarctic cod</name>
    <dbReference type="NCBI Taxonomy" id="36200"/>
    <lineage>
        <taxon>Eukaryota</taxon>
        <taxon>Metazoa</taxon>
        <taxon>Chordata</taxon>
        <taxon>Craniata</taxon>
        <taxon>Vertebrata</taxon>
        <taxon>Euteleostomi</taxon>
        <taxon>Actinopterygii</taxon>
        <taxon>Neopterygii</taxon>
        <taxon>Teleostei</taxon>
        <taxon>Neoteleostei</taxon>
        <taxon>Acanthomorphata</taxon>
        <taxon>Eupercaria</taxon>
        <taxon>Perciformes</taxon>
        <taxon>Notothenioidei</taxon>
        <taxon>Nototheniidae</taxon>
        <taxon>Dissostichus</taxon>
    </lineage>
</organism>
<evidence type="ECO:0000259" key="10">
    <source>
        <dbReference type="PROSITE" id="PS50262"/>
    </source>
</evidence>
<keyword evidence="7 8" id="KW-0807">Transducer</keyword>
<dbReference type="GO" id="GO:0016493">
    <property type="term" value="F:C-C chemokine receptor activity"/>
    <property type="evidence" value="ECO:0007669"/>
    <property type="project" value="TreeGrafter"/>
</dbReference>
<feature type="transmembrane region" description="Helical" evidence="9">
    <location>
        <begin position="289"/>
        <end position="307"/>
    </location>
</feature>
<dbReference type="PRINTS" id="PR00237">
    <property type="entry name" value="GPCRRHODOPSN"/>
</dbReference>
<dbReference type="Gene3D" id="1.20.1480.30">
    <property type="entry name" value="Designed four-helix bundle protein"/>
    <property type="match status" value="1"/>
</dbReference>
<proteinExistence type="inferred from homology"/>
<dbReference type="Gene3D" id="1.20.1070.10">
    <property type="entry name" value="Rhodopsin 7-helix transmembrane proteins"/>
    <property type="match status" value="3"/>
</dbReference>
<feature type="transmembrane region" description="Helical" evidence="9">
    <location>
        <begin position="226"/>
        <end position="244"/>
    </location>
</feature>
<dbReference type="InterPro" id="IPR017452">
    <property type="entry name" value="GPCR_Rhodpsn_7TM"/>
</dbReference>
<dbReference type="Pfam" id="PF00001">
    <property type="entry name" value="7tm_1"/>
    <property type="match status" value="2"/>
</dbReference>
<sequence length="514" mass="57894">MNISESFPYLDYGYNDTCDPDGGPESPNGTTILHMLYYMLFCLSVLGNTTFFCVLIRYIKLESMTDACLLNLALSDLMSDLILAASLPLLVNYQNLATCKVLTGVYQVEYKTITSRFYSGNLFVTFMSVDRYLAIVHAVAAMRARTLRSITIWIIIMAIPGLRFAALEIDPDDNSSVCQPFCPHESQHLWKMLRNFSENTVGLFVGLSVNIFCYHRKQTNLTDICLLNLGLSDLLFVLSLPFYSHYSRVAQWTFGDFLCRLASGSHSTGFFSSIFFMVVMTLDHYMHRVVKLILSIVIAFFLFWAPYNLSLFLEFLMSKGLLPKECSVTASVRLSITVTESLAYTHCCLNPIIYAFVGQRFMKRALPLLRKRAWGSSASQPRLLIAHTGELCLGPLMSPPTPGLPVNTWFTCEHLVYLLPVNTWFTCEHLMSPDVNKMSPDVNNMSPDVNNMSPDVNKMSPDVNNMSPAVNKMSPDVNNMSPDVNKMSPDVNKMSPDVNKMSPDVNKMSRCLLM</sequence>
<evidence type="ECO:0000313" key="12">
    <source>
        <dbReference type="Proteomes" id="UP000518266"/>
    </source>
</evidence>